<reference evidence="1 2" key="1">
    <citation type="journal article" date="2015" name="Genome Biol. Evol.">
        <title>Comparative Genomics of a Bacterivorous Green Alga Reveals Evolutionary Causalities and Consequences of Phago-Mixotrophic Mode of Nutrition.</title>
        <authorList>
            <person name="Burns J.A."/>
            <person name="Paasch A."/>
            <person name="Narechania A."/>
            <person name="Kim E."/>
        </authorList>
    </citation>
    <scope>NUCLEOTIDE SEQUENCE [LARGE SCALE GENOMIC DNA]</scope>
    <source>
        <strain evidence="1 2">PLY_AMNH</strain>
    </source>
</reference>
<evidence type="ECO:0000313" key="1">
    <source>
        <dbReference type="EMBL" id="KAK3261921.1"/>
    </source>
</evidence>
<organism evidence="1 2">
    <name type="scientific">Cymbomonas tetramitiformis</name>
    <dbReference type="NCBI Taxonomy" id="36881"/>
    <lineage>
        <taxon>Eukaryota</taxon>
        <taxon>Viridiplantae</taxon>
        <taxon>Chlorophyta</taxon>
        <taxon>Pyramimonadophyceae</taxon>
        <taxon>Pyramimonadales</taxon>
        <taxon>Pyramimonadaceae</taxon>
        <taxon>Cymbomonas</taxon>
    </lineage>
</organism>
<dbReference type="Proteomes" id="UP001190700">
    <property type="component" value="Unassembled WGS sequence"/>
</dbReference>
<evidence type="ECO:0000313" key="2">
    <source>
        <dbReference type="Proteomes" id="UP001190700"/>
    </source>
</evidence>
<name>A0AAE0FMZ5_9CHLO</name>
<accession>A0AAE0FMZ5</accession>
<dbReference type="AlphaFoldDB" id="A0AAE0FMZ5"/>
<gene>
    <name evidence="1" type="ORF">CYMTET_29199</name>
</gene>
<keyword evidence="2" id="KW-1185">Reference proteome</keyword>
<dbReference type="EMBL" id="LGRX02016562">
    <property type="protein sequence ID" value="KAK3261921.1"/>
    <property type="molecule type" value="Genomic_DNA"/>
</dbReference>
<protein>
    <submittedName>
        <fullName evidence="1">Uncharacterized protein</fullName>
    </submittedName>
</protein>
<comment type="caution">
    <text evidence="1">The sequence shown here is derived from an EMBL/GenBank/DDBJ whole genome shotgun (WGS) entry which is preliminary data.</text>
</comment>
<proteinExistence type="predicted"/>
<sequence>MTSMPRPQISMGDNTGHIQYMAFYCHKKERREEEGLAGVEGLGEAEGLETEVDVVADWVVEEGRFPASHTIPIPMVEEPSWENQQKK</sequence>